<evidence type="ECO:0008006" key="3">
    <source>
        <dbReference type="Google" id="ProtNLM"/>
    </source>
</evidence>
<dbReference type="EMBL" id="JBHTIA010000003">
    <property type="protein sequence ID" value="MFD0763957.1"/>
    <property type="molecule type" value="Genomic_DNA"/>
</dbReference>
<keyword evidence="2" id="KW-1185">Reference proteome</keyword>
<proteinExistence type="predicted"/>
<dbReference type="Proteomes" id="UP001597073">
    <property type="component" value="Unassembled WGS sequence"/>
</dbReference>
<name>A0ABW2ZC24_9SPHI</name>
<dbReference type="PROSITE" id="PS51257">
    <property type="entry name" value="PROKAR_LIPOPROTEIN"/>
    <property type="match status" value="1"/>
</dbReference>
<protein>
    <recommendedName>
        <fullName evidence="3">Lipocalin-like domain-containing protein</fullName>
    </recommendedName>
</protein>
<evidence type="ECO:0000313" key="1">
    <source>
        <dbReference type="EMBL" id="MFD0763957.1"/>
    </source>
</evidence>
<organism evidence="1 2">
    <name type="scientific">Mucilaginibacter lutimaris</name>
    <dbReference type="NCBI Taxonomy" id="931629"/>
    <lineage>
        <taxon>Bacteria</taxon>
        <taxon>Pseudomonadati</taxon>
        <taxon>Bacteroidota</taxon>
        <taxon>Sphingobacteriia</taxon>
        <taxon>Sphingobacteriales</taxon>
        <taxon>Sphingobacteriaceae</taxon>
        <taxon>Mucilaginibacter</taxon>
    </lineage>
</organism>
<evidence type="ECO:0000313" key="2">
    <source>
        <dbReference type="Proteomes" id="UP001597073"/>
    </source>
</evidence>
<accession>A0ABW2ZC24</accession>
<comment type="caution">
    <text evidence="1">The sequence shown here is derived from an EMBL/GenBank/DDBJ whole genome shotgun (WGS) entry which is preliminary data.</text>
</comment>
<sequence length="144" mass="15859">MKLKSLLLILCFSVVLFGCKKDESPEDRLADAKSQIIGTWAVQSTTITYYDASGKVIDTDNSDSNKGETFQFINSTSLKASGSSDDTYAYNMTNVNNKIMLNVANQSFEVVFNGSSTMTWTVEEMDNGGTDYAKAVTVIQFKKI</sequence>
<gene>
    <name evidence="1" type="ORF">ACFQZI_03790</name>
</gene>
<dbReference type="RefSeq" id="WP_377138616.1">
    <property type="nucleotide sequence ID" value="NZ_JBHTIA010000003.1"/>
</dbReference>
<reference evidence="2" key="1">
    <citation type="journal article" date="2019" name="Int. J. Syst. Evol. Microbiol.">
        <title>The Global Catalogue of Microorganisms (GCM) 10K type strain sequencing project: providing services to taxonomists for standard genome sequencing and annotation.</title>
        <authorList>
            <consortium name="The Broad Institute Genomics Platform"/>
            <consortium name="The Broad Institute Genome Sequencing Center for Infectious Disease"/>
            <person name="Wu L."/>
            <person name="Ma J."/>
        </authorList>
    </citation>
    <scope>NUCLEOTIDE SEQUENCE [LARGE SCALE GENOMIC DNA]</scope>
    <source>
        <strain evidence="2">CCUG 60742</strain>
    </source>
</reference>